<dbReference type="EMBL" id="MU863627">
    <property type="protein sequence ID" value="KAK4104286.1"/>
    <property type="molecule type" value="Genomic_DNA"/>
</dbReference>
<feature type="region of interest" description="Disordered" evidence="3">
    <location>
        <begin position="1"/>
        <end position="137"/>
    </location>
</feature>
<feature type="region of interest" description="Disordered" evidence="3">
    <location>
        <begin position="351"/>
        <end position="377"/>
    </location>
</feature>
<dbReference type="Pfam" id="PF26121">
    <property type="entry name" value="HTH_CDT1"/>
    <property type="match status" value="1"/>
</dbReference>
<feature type="compositionally biased region" description="Low complexity" evidence="3">
    <location>
        <begin position="393"/>
        <end position="407"/>
    </location>
</feature>
<keyword evidence="6" id="KW-1185">Reference proteome</keyword>
<dbReference type="InterPro" id="IPR032054">
    <property type="entry name" value="Cdt1_C"/>
</dbReference>
<dbReference type="InterPro" id="IPR038090">
    <property type="entry name" value="Cdt1_C_WH_dom_sf"/>
</dbReference>
<feature type="compositionally biased region" description="Low complexity" evidence="3">
    <location>
        <begin position="15"/>
        <end position="31"/>
    </location>
</feature>
<accession>A0AAN6Q7F5</accession>
<reference evidence="5" key="1">
    <citation type="journal article" date="2023" name="Mol. Phylogenet. Evol.">
        <title>Genome-scale phylogeny and comparative genomics of the fungal order Sordariales.</title>
        <authorList>
            <person name="Hensen N."/>
            <person name="Bonometti L."/>
            <person name="Westerberg I."/>
            <person name="Brannstrom I.O."/>
            <person name="Guillou S."/>
            <person name="Cros-Aarteil S."/>
            <person name="Calhoun S."/>
            <person name="Haridas S."/>
            <person name="Kuo A."/>
            <person name="Mondo S."/>
            <person name="Pangilinan J."/>
            <person name="Riley R."/>
            <person name="LaButti K."/>
            <person name="Andreopoulos B."/>
            <person name="Lipzen A."/>
            <person name="Chen C."/>
            <person name="Yan M."/>
            <person name="Daum C."/>
            <person name="Ng V."/>
            <person name="Clum A."/>
            <person name="Steindorff A."/>
            <person name="Ohm R.A."/>
            <person name="Martin F."/>
            <person name="Silar P."/>
            <person name="Natvig D.O."/>
            <person name="Lalanne C."/>
            <person name="Gautier V."/>
            <person name="Ament-Velasquez S.L."/>
            <person name="Kruys A."/>
            <person name="Hutchinson M.I."/>
            <person name="Powell A.J."/>
            <person name="Barry K."/>
            <person name="Miller A.N."/>
            <person name="Grigoriev I.V."/>
            <person name="Debuchy R."/>
            <person name="Gladieux P."/>
            <person name="Hiltunen Thoren M."/>
            <person name="Johannesson H."/>
        </authorList>
    </citation>
    <scope>NUCLEOTIDE SEQUENCE</scope>
    <source>
        <strain evidence="5">CBS 757.83</strain>
    </source>
</reference>
<evidence type="ECO:0000313" key="5">
    <source>
        <dbReference type="EMBL" id="KAK4104286.1"/>
    </source>
</evidence>
<keyword evidence="2" id="KW-0131">Cell cycle</keyword>
<reference evidence="5" key="2">
    <citation type="submission" date="2023-05" db="EMBL/GenBank/DDBJ databases">
        <authorList>
            <consortium name="Lawrence Berkeley National Laboratory"/>
            <person name="Steindorff A."/>
            <person name="Hensen N."/>
            <person name="Bonometti L."/>
            <person name="Westerberg I."/>
            <person name="Brannstrom I.O."/>
            <person name="Guillou S."/>
            <person name="Cros-Aarteil S."/>
            <person name="Calhoun S."/>
            <person name="Haridas S."/>
            <person name="Kuo A."/>
            <person name="Mondo S."/>
            <person name="Pangilinan J."/>
            <person name="Riley R."/>
            <person name="Labutti K."/>
            <person name="Andreopoulos B."/>
            <person name="Lipzen A."/>
            <person name="Chen C."/>
            <person name="Yanf M."/>
            <person name="Daum C."/>
            <person name="Ng V."/>
            <person name="Clum A."/>
            <person name="Ohm R."/>
            <person name="Martin F."/>
            <person name="Silar P."/>
            <person name="Natvig D."/>
            <person name="Lalanne C."/>
            <person name="Gautier V."/>
            <person name="Ament-Velasquez S.L."/>
            <person name="Kruys A."/>
            <person name="Hutchinson M.I."/>
            <person name="Powell A.J."/>
            <person name="Barry K."/>
            <person name="Miller A.N."/>
            <person name="Grigoriev I.V."/>
            <person name="Debuchy R."/>
            <person name="Gladieux P."/>
            <person name="Thoren M.H."/>
            <person name="Johannesson H."/>
        </authorList>
    </citation>
    <scope>NUCLEOTIDE SEQUENCE</scope>
    <source>
        <strain evidence="5">CBS 757.83</strain>
    </source>
</reference>
<feature type="domain" description="DNA replication factor Cdt1 C-terminal" evidence="4">
    <location>
        <begin position="381"/>
        <end position="484"/>
    </location>
</feature>
<dbReference type="Gene3D" id="1.10.10.1420">
    <property type="entry name" value="DNA replication factor Cdt1, C-terminal WH domain"/>
    <property type="match status" value="1"/>
</dbReference>
<sequence length="511" mass="55694">MPGVLTTRKTRTLRGRLASSSAATTPSSRLTKPSNLGSAGKEPVQTPVPFATRSANIEVVLRSKKRKSQFDEAESSSKKPRQEPEARPVAPATPVSKKRKSVRFAEPELAASPPSCAAPTPSSNRKRKLESSDETSQAGALLERLSIQSSPIISKRIKSTVHRCAPQNDFDLPKELLDLLDLHAAFLKTLSMQYAHNGTTSPIDLRSLYSSVTRTWGKRHVTLDDIQRCIGVLSWNPSKPNSSSSSSTAQPTTAAPFSLCDYGRDKICIEFHRDSSSIAGPIREPKLNMDFEANLRTLWLSRSNNQPPTIFISTLPKAPIKSCAHAPLFSAKTQTTLDAFKQSIALKKQQDQEAKAAQTQQLTTPTTGTPTGTNIGPKMTLLDRIRLKETILSQQQQSSQNSAPSPAELQRRSALHRAADVAAVVGMLCQAQGQQGRVSFSMAALMVRLRDSVRTPVSQEDAAACVRLLADEVVPGWLRIVKIGGRENVVCETTRQPTKPEVEARVRVLLG</sequence>
<dbReference type="Pfam" id="PF16679">
    <property type="entry name" value="CDT1_C"/>
    <property type="match status" value="1"/>
</dbReference>
<gene>
    <name evidence="5" type="ORF">N658DRAFT_493789</name>
</gene>
<evidence type="ECO:0000256" key="1">
    <source>
        <dbReference type="ARBA" id="ARBA00008356"/>
    </source>
</evidence>
<comment type="caution">
    <text evidence="5">The sequence shown here is derived from an EMBL/GenBank/DDBJ whole genome shotgun (WGS) entry which is preliminary data.</text>
</comment>
<feature type="compositionally biased region" description="Low complexity" evidence="3">
    <location>
        <begin position="110"/>
        <end position="123"/>
    </location>
</feature>
<protein>
    <recommendedName>
        <fullName evidence="4">DNA replication factor Cdt1 C-terminal domain-containing protein</fullName>
    </recommendedName>
</protein>
<comment type="similarity">
    <text evidence="1">Belongs to the Cdt1 family.</text>
</comment>
<evidence type="ECO:0000313" key="6">
    <source>
        <dbReference type="Proteomes" id="UP001305647"/>
    </source>
</evidence>
<dbReference type="Proteomes" id="UP001305647">
    <property type="component" value="Unassembled WGS sequence"/>
</dbReference>
<feature type="compositionally biased region" description="Low complexity" evidence="3">
    <location>
        <begin position="355"/>
        <end position="377"/>
    </location>
</feature>
<evidence type="ECO:0000256" key="3">
    <source>
        <dbReference type="SAM" id="MobiDB-lite"/>
    </source>
</evidence>
<name>A0AAN6Q7F5_9PEZI</name>
<evidence type="ECO:0000256" key="2">
    <source>
        <dbReference type="ARBA" id="ARBA00023306"/>
    </source>
</evidence>
<proteinExistence type="inferred from homology"/>
<evidence type="ECO:0000259" key="4">
    <source>
        <dbReference type="Pfam" id="PF16679"/>
    </source>
</evidence>
<feature type="region of interest" description="Disordered" evidence="3">
    <location>
        <begin position="393"/>
        <end position="413"/>
    </location>
</feature>
<organism evidence="5 6">
    <name type="scientific">Parathielavia hyrcaniae</name>
    <dbReference type="NCBI Taxonomy" id="113614"/>
    <lineage>
        <taxon>Eukaryota</taxon>
        <taxon>Fungi</taxon>
        <taxon>Dikarya</taxon>
        <taxon>Ascomycota</taxon>
        <taxon>Pezizomycotina</taxon>
        <taxon>Sordariomycetes</taxon>
        <taxon>Sordariomycetidae</taxon>
        <taxon>Sordariales</taxon>
        <taxon>Chaetomiaceae</taxon>
        <taxon>Parathielavia</taxon>
    </lineage>
</organism>
<dbReference type="AlphaFoldDB" id="A0AAN6Q7F5"/>
<feature type="compositionally biased region" description="Basic and acidic residues" evidence="3">
    <location>
        <begin position="75"/>
        <end position="86"/>
    </location>
</feature>